<dbReference type="EMBL" id="CAJVQB010001160">
    <property type="protein sequence ID" value="CAG8523566.1"/>
    <property type="molecule type" value="Genomic_DNA"/>
</dbReference>
<comment type="caution">
    <text evidence="1">The sequence shown here is derived from an EMBL/GenBank/DDBJ whole genome shotgun (WGS) entry which is preliminary data.</text>
</comment>
<gene>
    <name evidence="1" type="ORF">GMARGA_LOCUS3278</name>
</gene>
<accession>A0ABM8W4L7</accession>
<name>A0ABM8W4L7_GIGMA</name>
<reference evidence="1 2" key="1">
    <citation type="submission" date="2021-06" db="EMBL/GenBank/DDBJ databases">
        <authorList>
            <person name="Kallberg Y."/>
            <person name="Tangrot J."/>
            <person name="Rosling A."/>
        </authorList>
    </citation>
    <scope>NUCLEOTIDE SEQUENCE [LARGE SCALE GENOMIC DNA]</scope>
    <source>
        <strain evidence="1 2">120-4 pot B 10/14</strain>
    </source>
</reference>
<evidence type="ECO:0000313" key="1">
    <source>
        <dbReference type="EMBL" id="CAG8523566.1"/>
    </source>
</evidence>
<keyword evidence="2" id="KW-1185">Reference proteome</keyword>
<sequence length="172" mass="20053">MTIKMERNPIVSNIKRCQYDEHNLPTEQEAFQAAIQKHTAISKIETMQIESTSSWKTYYSHHLKQQITYCEANFLGDYIHNKVWKTIKPQLPLVAEYNLEPSKEKEKINTYLTGMVQMHNVGAKTFCIDQRVGKEAAVFNDWCNNTDDWPIEEIIPANETWPELVTESEEVT</sequence>
<proteinExistence type="predicted"/>
<protein>
    <submittedName>
        <fullName evidence="1">33938_t:CDS:1</fullName>
    </submittedName>
</protein>
<evidence type="ECO:0000313" key="2">
    <source>
        <dbReference type="Proteomes" id="UP000789901"/>
    </source>
</evidence>
<organism evidence="1 2">
    <name type="scientific">Gigaspora margarita</name>
    <dbReference type="NCBI Taxonomy" id="4874"/>
    <lineage>
        <taxon>Eukaryota</taxon>
        <taxon>Fungi</taxon>
        <taxon>Fungi incertae sedis</taxon>
        <taxon>Mucoromycota</taxon>
        <taxon>Glomeromycotina</taxon>
        <taxon>Glomeromycetes</taxon>
        <taxon>Diversisporales</taxon>
        <taxon>Gigasporaceae</taxon>
        <taxon>Gigaspora</taxon>
    </lineage>
</organism>
<dbReference type="Proteomes" id="UP000789901">
    <property type="component" value="Unassembled WGS sequence"/>
</dbReference>